<evidence type="ECO:0000256" key="1">
    <source>
        <dbReference type="SAM" id="Phobius"/>
    </source>
</evidence>
<name>A0A9D9HFM7_9BACT</name>
<feature type="transmembrane region" description="Helical" evidence="1">
    <location>
        <begin position="89"/>
        <end position="109"/>
    </location>
</feature>
<feature type="transmembrane region" description="Helical" evidence="1">
    <location>
        <begin position="65"/>
        <end position="83"/>
    </location>
</feature>
<accession>A0A9D9HFM7</accession>
<keyword evidence="1" id="KW-1133">Transmembrane helix</keyword>
<comment type="caution">
    <text evidence="2">The sequence shown here is derived from an EMBL/GenBank/DDBJ whole genome shotgun (WGS) entry which is preliminary data.</text>
</comment>
<dbReference type="Proteomes" id="UP000810252">
    <property type="component" value="Unassembled WGS sequence"/>
</dbReference>
<reference evidence="2" key="1">
    <citation type="submission" date="2020-10" db="EMBL/GenBank/DDBJ databases">
        <authorList>
            <person name="Gilroy R."/>
        </authorList>
    </citation>
    <scope>NUCLEOTIDE SEQUENCE</scope>
    <source>
        <strain evidence="2">20514</strain>
    </source>
</reference>
<feature type="transmembrane region" description="Helical" evidence="1">
    <location>
        <begin position="12"/>
        <end position="28"/>
    </location>
</feature>
<organism evidence="2 3">
    <name type="scientific">Candidatus Cryptobacteroides merdigallinarum</name>
    <dbReference type="NCBI Taxonomy" id="2840770"/>
    <lineage>
        <taxon>Bacteria</taxon>
        <taxon>Pseudomonadati</taxon>
        <taxon>Bacteroidota</taxon>
        <taxon>Bacteroidia</taxon>
        <taxon>Bacteroidales</taxon>
        <taxon>Candidatus Cryptobacteroides</taxon>
    </lineage>
</organism>
<proteinExistence type="predicted"/>
<reference evidence="2" key="2">
    <citation type="journal article" date="2021" name="PeerJ">
        <title>Extensive microbial diversity within the chicken gut microbiome revealed by metagenomics and culture.</title>
        <authorList>
            <person name="Gilroy R."/>
            <person name="Ravi A."/>
            <person name="Getino M."/>
            <person name="Pursley I."/>
            <person name="Horton D.L."/>
            <person name="Alikhan N.F."/>
            <person name="Baker D."/>
            <person name="Gharbi K."/>
            <person name="Hall N."/>
            <person name="Watson M."/>
            <person name="Adriaenssens E.M."/>
            <person name="Foster-Nyarko E."/>
            <person name="Jarju S."/>
            <person name="Secka A."/>
            <person name="Antonio M."/>
            <person name="Oren A."/>
            <person name="Chaudhuri R.R."/>
            <person name="La Ragione R."/>
            <person name="Hildebrand F."/>
            <person name="Pallen M.J."/>
        </authorList>
    </citation>
    <scope>NUCLEOTIDE SEQUENCE</scope>
    <source>
        <strain evidence="2">20514</strain>
    </source>
</reference>
<protein>
    <submittedName>
        <fullName evidence="2">HdeD family acid-resistance protein</fullName>
    </submittedName>
</protein>
<dbReference type="GO" id="GO:0005886">
    <property type="term" value="C:plasma membrane"/>
    <property type="evidence" value="ECO:0007669"/>
    <property type="project" value="TreeGrafter"/>
</dbReference>
<dbReference type="EMBL" id="JADIMQ010000093">
    <property type="protein sequence ID" value="MBO8448919.1"/>
    <property type="molecule type" value="Genomic_DNA"/>
</dbReference>
<keyword evidence="1" id="KW-0472">Membrane</keyword>
<feature type="transmembrane region" description="Helical" evidence="1">
    <location>
        <begin position="121"/>
        <end position="141"/>
    </location>
</feature>
<sequence length="212" mass="22741">MITFGFKNRYSGVIRAAVAILVGLIMVIKPETSLIFLVKVIAAIMIASGAVSLVYGVVNRRNGGFGLLIFNTVVDILIGILLFSFPGEVASFVIVLIGIVLVVFGLFQIVTMASASRFVPLGFWTFLLPVICTAGGALLLFNPFDAASTLTLVAGIAILVYGVSELLASWKMARAIREYEIKFPSSGSGSKDGMDYSDVKDAEFEKADKDNR</sequence>
<feature type="transmembrane region" description="Helical" evidence="1">
    <location>
        <begin position="34"/>
        <end position="58"/>
    </location>
</feature>
<feature type="transmembrane region" description="Helical" evidence="1">
    <location>
        <begin position="147"/>
        <end position="168"/>
    </location>
</feature>
<dbReference type="PANTHER" id="PTHR34989">
    <property type="entry name" value="PROTEIN HDED"/>
    <property type="match status" value="1"/>
</dbReference>
<evidence type="ECO:0000313" key="2">
    <source>
        <dbReference type="EMBL" id="MBO8448919.1"/>
    </source>
</evidence>
<evidence type="ECO:0000313" key="3">
    <source>
        <dbReference type="Proteomes" id="UP000810252"/>
    </source>
</evidence>
<dbReference type="InterPro" id="IPR005325">
    <property type="entry name" value="DUF308_memb"/>
</dbReference>
<dbReference type="PANTHER" id="PTHR34989:SF1">
    <property type="entry name" value="PROTEIN HDED"/>
    <property type="match status" value="1"/>
</dbReference>
<gene>
    <name evidence="2" type="ORF">IAC29_06580</name>
</gene>
<dbReference type="InterPro" id="IPR052712">
    <property type="entry name" value="Acid_resist_chaperone_HdeD"/>
</dbReference>
<keyword evidence="1" id="KW-0812">Transmembrane</keyword>
<dbReference type="AlphaFoldDB" id="A0A9D9HFM7"/>
<dbReference type="Pfam" id="PF03729">
    <property type="entry name" value="DUF308"/>
    <property type="match status" value="1"/>
</dbReference>